<protein>
    <submittedName>
        <fullName evidence="1">Uncharacterized protein</fullName>
    </submittedName>
</protein>
<gene>
    <name evidence="1" type="ORF">OGAPHI_007410</name>
</gene>
<name>A0A9P8NVB1_9ASCO</name>
<evidence type="ECO:0000313" key="1">
    <source>
        <dbReference type="EMBL" id="KAH3660205.1"/>
    </source>
</evidence>
<proteinExistence type="predicted"/>
<reference evidence="1" key="2">
    <citation type="submission" date="2021-01" db="EMBL/GenBank/DDBJ databases">
        <authorList>
            <person name="Schikora-Tamarit M.A."/>
        </authorList>
    </citation>
    <scope>NUCLEOTIDE SEQUENCE</scope>
    <source>
        <strain evidence="1">CBS6075</strain>
    </source>
</reference>
<evidence type="ECO:0000313" key="2">
    <source>
        <dbReference type="Proteomes" id="UP000769157"/>
    </source>
</evidence>
<dbReference type="GeneID" id="70239374"/>
<sequence>MLVSNVVRVQSIRSAVGSFVDLGQKTKQLLAKFGHQVGSKRLQLRRVTLDTLLDNSRNSIAVHFVGQLQQFLHRLHNNRSQCLFKLVKRQERLDRTGSFELHRKTVVLVETRKHAIEKHRQIVWVLKLQGIEFGSHVTGTCSEECILGLEVWQDIAGQERLYLVSKRLGSHESAGDLAHNPQNRLFLLGNILRLGQF</sequence>
<organism evidence="1 2">
    <name type="scientific">Ogataea philodendri</name>
    <dbReference type="NCBI Taxonomy" id="1378263"/>
    <lineage>
        <taxon>Eukaryota</taxon>
        <taxon>Fungi</taxon>
        <taxon>Dikarya</taxon>
        <taxon>Ascomycota</taxon>
        <taxon>Saccharomycotina</taxon>
        <taxon>Pichiomycetes</taxon>
        <taxon>Pichiales</taxon>
        <taxon>Pichiaceae</taxon>
        <taxon>Ogataea</taxon>
    </lineage>
</organism>
<dbReference type="AlphaFoldDB" id="A0A9P8NVB1"/>
<keyword evidence="2" id="KW-1185">Reference proteome</keyword>
<dbReference type="EMBL" id="JAEUBE010000511">
    <property type="protein sequence ID" value="KAH3660205.1"/>
    <property type="molecule type" value="Genomic_DNA"/>
</dbReference>
<reference evidence="1" key="1">
    <citation type="journal article" date="2021" name="Open Biol.">
        <title>Shared evolutionary footprints suggest mitochondrial oxidative damage underlies multiple complex I losses in fungi.</title>
        <authorList>
            <person name="Schikora-Tamarit M.A."/>
            <person name="Marcet-Houben M."/>
            <person name="Nosek J."/>
            <person name="Gabaldon T."/>
        </authorList>
    </citation>
    <scope>NUCLEOTIDE SEQUENCE</scope>
    <source>
        <strain evidence="1">CBS6075</strain>
    </source>
</reference>
<dbReference type="Proteomes" id="UP000769157">
    <property type="component" value="Unassembled WGS sequence"/>
</dbReference>
<accession>A0A9P8NVB1</accession>
<comment type="caution">
    <text evidence="1">The sequence shown here is derived from an EMBL/GenBank/DDBJ whole genome shotgun (WGS) entry which is preliminary data.</text>
</comment>
<dbReference type="RefSeq" id="XP_046057916.1">
    <property type="nucleotide sequence ID" value="XM_046208803.1"/>
</dbReference>